<feature type="region of interest" description="Disordered" evidence="1">
    <location>
        <begin position="97"/>
        <end position="129"/>
    </location>
</feature>
<evidence type="ECO:0000313" key="4">
    <source>
        <dbReference type="Proteomes" id="UP000006787"/>
    </source>
</evidence>
<dbReference type="PATRIC" id="fig|1231377.3.peg.2228"/>
<evidence type="ECO:0000256" key="1">
    <source>
        <dbReference type="SAM" id="MobiDB-lite"/>
    </source>
</evidence>
<dbReference type="EMBL" id="AMQS01000051">
    <property type="protein sequence ID" value="EKF50408.1"/>
    <property type="molecule type" value="Genomic_DNA"/>
</dbReference>
<proteinExistence type="predicted"/>
<dbReference type="AlphaFoldDB" id="K2NS46"/>
<comment type="caution">
    <text evidence="3">The sequence shown here is derived from an EMBL/GenBank/DDBJ whole genome shotgun (WGS) entry which is preliminary data.</text>
</comment>
<evidence type="ECO:0000256" key="2">
    <source>
        <dbReference type="SAM" id="SignalP"/>
    </source>
</evidence>
<organism evidence="3 4">
    <name type="scientific">Lactococcus garvieae DCC43</name>
    <dbReference type="NCBI Taxonomy" id="1231377"/>
    <lineage>
        <taxon>Bacteria</taxon>
        <taxon>Bacillati</taxon>
        <taxon>Bacillota</taxon>
        <taxon>Bacilli</taxon>
        <taxon>Lactobacillales</taxon>
        <taxon>Streptococcaceae</taxon>
        <taxon>Lactococcus</taxon>
    </lineage>
</organism>
<protein>
    <recommendedName>
        <fullName evidence="5">Lipoprotein</fullName>
    </recommendedName>
</protein>
<feature type="signal peptide" evidence="2">
    <location>
        <begin position="1"/>
        <end position="21"/>
    </location>
</feature>
<feature type="compositionally biased region" description="Polar residues" evidence="1">
    <location>
        <begin position="34"/>
        <end position="52"/>
    </location>
</feature>
<reference evidence="3 4" key="1">
    <citation type="journal article" date="2012" name="J. Bacteriol.">
        <title>Genome Sequence of the Bacteriocin-Producing Strain Lactococcus garvieae DCC43.</title>
        <authorList>
            <person name="Gabrielsen C."/>
            <person name="Brede D.A."/>
            <person name="Hernandez P.E."/>
            <person name="Nes I.F."/>
            <person name="Diep D.B."/>
        </authorList>
    </citation>
    <scope>NUCLEOTIDE SEQUENCE [LARGE SCALE GENOMIC DNA]</scope>
    <source>
        <strain evidence="3 4">DCC43</strain>
    </source>
</reference>
<accession>K2NS46</accession>
<name>K2NS46_9LACT</name>
<feature type="region of interest" description="Disordered" evidence="1">
    <location>
        <begin position="34"/>
        <end position="58"/>
    </location>
</feature>
<gene>
    <name evidence="3" type="ORF">C426_2248</name>
</gene>
<evidence type="ECO:0008006" key="5">
    <source>
        <dbReference type="Google" id="ProtNLM"/>
    </source>
</evidence>
<evidence type="ECO:0000313" key="3">
    <source>
        <dbReference type="EMBL" id="EKF50408.1"/>
    </source>
</evidence>
<sequence>MNKKMMLTIALVGAISIGLSANLLLQNKNNNVKATPQTKQEVKPVTQQSSQKPQDKPENLAIKTALNDFASLDEFNAQFSPVEDNMTASFTPDEQWMIPDLSDVGSNDGGKTHGWTGARTKEEAQDTDVTDMNTGKVVYTFKVSDGASAGEIRKALAERDKTK</sequence>
<dbReference type="RefSeq" id="WP_003136909.1">
    <property type="nucleotide sequence ID" value="NZ_AMQS01000051.1"/>
</dbReference>
<dbReference type="Proteomes" id="UP000006787">
    <property type="component" value="Unassembled WGS sequence"/>
</dbReference>
<feature type="chain" id="PRO_5038922474" description="Lipoprotein" evidence="2">
    <location>
        <begin position="22"/>
        <end position="163"/>
    </location>
</feature>
<keyword evidence="2" id="KW-0732">Signal</keyword>